<accession>A0A0G0I4U7</accession>
<evidence type="ECO:0000256" key="1">
    <source>
        <dbReference type="SAM" id="Phobius"/>
    </source>
</evidence>
<dbReference type="Pfam" id="PF13439">
    <property type="entry name" value="Glyco_transf_4"/>
    <property type="match status" value="1"/>
</dbReference>
<sequence length="376" mass="42355">MKKILLITSPFRPNIGGVETHLDDLISAANEKDFVFDVVTYQPLVTRARGKFIERFSGNVIFRIPWPRFNLFLRLEKLPALEFLYLFPGLFLGSLIYLTFCSRNIKAIHAQGLAAGVTGLILGKLFRKKSILSTHSIYNFPPNGIYRMFAQILFNNVDMVLTLSKQSKKEVEGLQIGKNKVFVFTYWVDETIFKPMSKIESRNTFSLRSSDFVALFVGRLVDVKGVKQFLDAGSKDSENIYLIAGSGPLENIVNTTVQKHKNLIFLGPVENQKLPKVYSASDVLIVPSQNDEGFGRVILESLSCGTPVIGAKKGAIPEALNSKAGFLIDPNTSEIIKYVNYLKYNKILLNKLRENAVLFAKEKYSKQNVDLIIKHY</sequence>
<name>A0A0G0I4U7_9BACT</name>
<protein>
    <submittedName>
        <fullName evidence="4">Glycosyltransferase</fullName>
    </submittedName>
</protein>
<proteinExistence type="predicted"/>
<keyword evidence="1" id="KW-0472">Membrane</keyword>
<comment type="caution">
    <text evidence="4">The sequence shown here is derived from an EMBL/GenBank/DDBJ whole genome shotgun (WGS) entry which is preliminary data.</text>
</comment>
<dbReference type="InterPro" id="IPR050194">
    <property type="entry name" value="Glycosyltransferase_grp1"/>
</dbReference>
<evidence type="ECO:0000313" key="4">
    <source>
        <dbReference type="EMBL" id="KKQ46000.1"/>
    </source>
</evidence>
<keyword evidence="1" id="KW-0812">Transmembrane</keyword>
<dbReference type="PANTHER" id="PTHR45947">
    <property type="entry name" value="SULFOQUINOVOSYL TRANSFERASE SQD2"/>
    <property type="match status" value="1"/>
</dbReference>
<dbReference type="GO" id="GO:0016757">
    <property type="term" value="F:glycosyltransferase activity"/>
    <property type="evidence" value="ECO:0007669"/>
    <property type="project" value="InterPro"/>
</dbReference>
<dbReference type="SUPFAM" id="SSF53756">
    <property type="entry name" value="UDP-Glycosyltransferase/glycogen phosphorylase"/>
    <property type="match status" value="1"/>
</dbReference>
<organism evidence="4 5">
    <name type="scientific">Candidatus Woesebacteria bacterium GW2011_GWA1_37_8</name>
    <dbReference type="NCBI Taxonomy" id="1618546"/>
    <lineage>
        <taxon>Bacteria</taxon>
        <taxon>Candidatus Woeseibacteriota</taxon>
    </lineage>
</organism>
<dbReference type="Pfam" id="PF00534">
    <property type="entry name" value="Glycos_transf_1"/>
    <property type="match status" value="1"/>
</dbReference>
<reference evidence="4 5" key="1">
    <citation type="journal article" date="2015" name="Nature">
        <title>rRNA introns, odd ribosomes, and small enigmatic genomes across a large radiation of phyla.</title>
        <authorList>
            <person name="Brown C.T."/>
            <person name="Hug L.A."/>
            <person name="Thomas B.C."/>
            <person name="Sharon I."/>
            <person name="Castelle C.J."/>
            <person name="Singh A."/>
            <person name="Wilkins M.J."/>
            <person name="Williams K.H."/>
            <person name="Banfield J.F."/>
        </authorList>
    </citation>
    <scope>NUCLEOTIDE SEQUENCE [LARGE SCALE GENOMIC DNA]</scope>
</reference>
<feature type="transmembrane region" description="Helical" evidence="1">
    <location>
        <begin position="83"/>
        <end position="100"/>
    </location>
</feature>
<dbReference type="Gene3D" id="3.40.50.2000">
    <property type="entry name" value="Glycogen Phosphorylase B"/>
    <property type="match status" value="2"/>
</dbReference>
<feature type="domain" description="Glycosyltransferase subfamily 4-like N-terminal" evidence="3">
    <location>
        <begin position="15"/>
        <end position="189"/>
    </location>
</feature>
<dbReference type="CDD" id="cd03801">
    <property type="entry name" value="GT4_PimA-like"/>
    <property type="match status" value="1"/>
</dbReference>
<dbReference type="InterPro" id="IPR001296">
    <property type="entry name" value="Glyco_trans_1"/>
</dbReference>
<dbReference type="PANTHER" id="PTHR45947:SF3">
    <property type="entry name" value="SULFOQUINOVOSYL TRANSFERASE SQD2"/>
    <property type="match status" value="1"/>
</dbReference>
<evidence type="ECO:0000259" key="2">
    <source>
        <dbReference type="Pfam" id="PF00534"/>
    </source>
</evidence>
<gene>
    <name evidence="4" type="ORF">US62_C0006G0011</name>
</gene>
<keyword evidence="4" id="KW-0808">Transferase</keyword>
<keyword evidence="1" id="KW-1133">Transmembrane helix</keyword>
<dbReference type="EMBL" id="LBTR01000006">
    <property type="protein sequence ID" value="KKQ46000.1"/>
    <property type="molecule type" value="Genomic_DNA"/>
</dbReference>
<feature type="domain" description="Glycosyl transferase family 1" evidence="2">
    <location>
        <begin position="200"/>
        <end position="356"/>
    </location>
</feature>
<evidence type="ECO:0000313" key="5">
    <source>
        <dbReference type="Proteomes" id="UP000034603"/>
    </source>
</evidence>
<evidence type="ECO:0000259" key="3">
    <source>
        <dbReference type="Pfam" id="PF13439"/>
    </source>
</evidence>
<dbReference type="InterPro" id="IPR028098">
    <property type="entry name" value="Glyco_trans_4-like_N"/>
</dbReference>
<dbReference type="AlphaFoldDB" id="A0A0G0I4U7"/>
<dbReference type="Proteomes" id="UP000034603">
    <property type="component" value="Unassembled WGS sequence"/>
</dbReference>